<sequence>MAQARSSLERVVDITDSKTGDGLDFRRHLVVTFKEPHEALIENQKERNSNVNSGKGKDKVAGKFSGKKHGGHELIMIPHSSCLVSPIYLSFYFTHVQKPRK</sequence>
<dbReference type="AlphaFoldDB" id="A0A9D3VHD8"/>
<gene>
    <name evidence="2" type="ORF">J1N35_022829</name>
</gene>
<name>A0A9D3VHD8_9ROSI</name>
<keyword evidence="3" id="KW-1185">Reference proteome</keyword>
<evidence type="ECO:0000313" key="3">
    <source>
        <dbReference type="Proteomes" id="UP000828251"/>
    </source>
</evidence>
<reference evidence="2 3" key="1">
    <citation type="journal article" date="2021" name="Plant Biotechnol. J.">
        <title>Multi-omics assisted identification of the key and species-specific regulatory components of drought-tolerant mechanisms in Gossypium stocksii.</title>
        <authorList>
            <person name="Yu D."/>
            <person name="Ke L."/>
            <person name="Zhang D."/>
            <person name="Wu Y."/>
            <person name="Sun Y."/>
            <person name="Mei J."/>
            <person name="Sun J."/>
            <person name="Sun Y."/>
        </authorList>
    </citation>
    <scope>NUCLEOTIDE SEQUENCE [LARGE SCALE GENOMIC DNA]</scope>
    <source>
        <strain evidence="3">cv. E1</strain>
        <tissue evidence="2">Leaf</tissue>
    </source>
</reference>
<organism evidence="2 3">
    <name type="scientific">Gossypium stocksii</name>
    <dbReference type="NCBI Taxonomy" id="47602"/>
    <lineage>
        <taxon>Eukaryota</taxon>
        <taxon>Viridiplantae</taxon>
        <taxon>Streptophyta</taxon>
        <taxon>Embryophyta</taxon>
        <taxon>Tracheophyta</taxon>
        <taxon>Spermatophyta</taxon>
        <taxon>Magnoliopsida</taxon>
        <taxon>eudicotyledons</taxon>
        <taxon>Gunneridae</taxon>
        <taxon>Pentapetalae</taxon>
        <taxon>rosids</taxon>
        <taxon>malvids</taxon>
        <taxon>Malvales</taxon>
        <taxon>Malvaceae</taxon>
        <taxon>Malvoideae</taxon>
        <taxon>Gossypium</taxon>
    </lineage>
</organism>
<protein>
    <submittedName>
        <fullName evidence="2">Uncharacterized protein</fullName>
    </submittedName>
</protein>
<comment type="caution">
    <text evidence="2">The sequence shown here is derived from an EMBL/GenBank/DDBJ whole genome shotgun (WGS) entry which is preliminary data.</text>
</comment>
<proteinExistence type="predicted"/>
<accession>A0A9D3VHD8</accession>
<dbReference type="EMBL" id="JAIQCV010000007">
    <property type="protein sequence ID" value="KAH1083068.1"/>
    <property type="molecule type" value="Genomic_DNA"/>
</dbReference>
<evidence type="ECO:0000256" key="1">
    <source>
        <dbReference type="SAM" id="MobiDB-lite"/>
    </source>
</evidence>
<feature type="region of interest" description="Disordered" evidence="1">
    <location>
        <begin position="44"/>
        <end position="65"/>
    </location>
</feature>
<dbReference type="Proteomes" id="UP000828251">
    <property type="component" value="Unassembled WGS sequence"/>
</dbReference>
<evidence type="ECO:0000313" key="2">
    <source>
        <dbReference type="EMBL" id="KAH1083068.1"/>
    </source>
</evidence>